<proteinExistence type="predicted"/>
<dbReference type="UniPathway" id="UPA00895"/>
<comment type="subcellular location">
    <subcellularLocation>
        <location evidence="1">Membrane</location>
        <topology evidence="1">Multi-pass membrane protein</topology>
    </subcellularLocation>
</comment>
<evidence type="ECO:0000256" key="4">
    <source>
        <dbReference type="ARBA" id="ARBA00023136"/>
    </source>
</evidence>
<dbReference type="GO" id="GO:0030416">
    <property type="term" value="P:methylamine metabolic process"/>
    <property type="evidence" value="ECO:0007669"/>
    <property type="project" value="InterPro"/>
</dbReference>
<evidence type="ECO:0000256" key="3">
    <source>
        <dbReference type="ARBA" id="ARBA00022989"/>
    </source>
</evidence>
<dbReference type="GO" id="GO:0016020">
    <property type="term" value="C:membrane"/>
    <property type="evidence" value="ECO:0007669"/>
    <property type="project" value="UniProtKB-SubCell"/>
</dbReference>
<keyword evidence="8" id="KW-1185">Reference proteome</keyword>
<organism evidence="7 8">
    <name type="scientific">Phycicoccus duodecadis</name>
    <dbReference type="NCBI Taxonomy" id="173053"/>
    <lineage>
        <taxon>Bacteria</taxon>
        <taxon>Bacillati</taxon>
        <taxon>Actinomycetota</taxon>
        <taxon>Actinomycetes</taxon>
        <taxon>Micrococcales</taxon>
        <taxon>Intrasporangiaceae</taxon>
        <taxon>Phycicoccus</taxon>
    </lineage>
</organism>
<feature type="transmembrane region" description="Helical" evidence="5">
    <location>
        <begin position="63"/>
        <end position="86"/>
    </location>
</feature>
<sequence>MSASVDEVGADTEPWYRRERVLDVVGLLARLFLGIVLIVAGIAKVGRPLTAQRAVQAYEIMPMGLAGYVGLALPFLEIVLGILLVLGLFTRPVAIVSTLLMVAFVIGISQAWARGLTIDCGCFGGGGQVGASETKYPQEIARDAGFAAAGLWLWWRPRTLAALDRVLFGH</sequence>
<comment type="caution">
    <text evidence="7">The sequence shown here is derived from an EMBL/GenBank/DDBJ whole genome shotgun (WGS) entry which is preliminary data.</text>
</comment>
<dbReference type="RefSeq" id="WP_101397026.1">
    <property type="nucleotide sequence ID" value="NZ_PJNE01000001.1"/>
</dbReference>
<keyword evidence="2 5" id="KW-0812">Transmembrane</keyword>
<keyword evidence="3 5" id="KW-1133">Transmembrane helix</keyword>
<reference evidence="7 8" key="1">
    <citation type="submission" date="2017-12" db="EMBL/GenBank/DDBJ databases">
        <title>Sequencing the genomes of 1000 Actinobacteria strains.</title>
        <authorList>
            <person name="Klenk H.-P."/>
        </authorList>
    </citation>
    <scope>NUCLEOTIDE SEQUENCE [LARGE SCALE GENOMIC DNA]</scope>
    <source>
        <strain evidence="7 8">DSM 12806</strain>
    </source>
</reference>
<evidence type="ECO:0000256" key="5">
    <source>
        <dbReference type="SAM" id="Phobius"/>
    </source>
</evidence>
<dbReference type="Proteomes" id="UP000233781">
    <property type="component" value="Unassembled WGS sequence"/>
</dbReference>
<evidence type="ECO:0000259" key="6">
    <source>
        <dbReference type="Pfam" id="PF07291"/>
    </source>
</evidence>
<feature type="domain" description="Methylamine utilisation protein MauE" evidence="6">
    <location>
        <begin position="24"/>
        <end position="155"/>
    </location>
</feature>
<evidence type="ECO:0000256" key="2">
    <source>
        <dbReference type="ARBA" id="ARBA00022692"/>
    </source>
</evidence>
<feature type="transmembrane region" description="Helical" evidence="5">
    <location>
        <begin position="21"/>
        <end position="43"/>
    </location>
</feature>
<dbReference type="AlphaFoldDB" id="A0A2N3YNH8"/>
<name>A0A2N3YNH8_9MICO</name>
<dbReference type="OrthoDB" id="5422529at2"/>
<evidence type="ECO:0000313" key="7">
    <source>
        <dbReference type="EMBL" id="PKW28383.1"/>
    </source>
</evidence>
<dbReference type="InterPro" id="IPR009908">
    <property type="entry name" value="Methylamine_util_MauE"/>
</dbReference>
<accession>A0A2N3YNH8</accession>
<keyword evidence="4 5" id="KW-0472">Membrane</keyword>
<protein>
    <submittedName>
        <fullName evidence="7">Methylamine utilization protein MauE</fullName>
    </submittedName>
</protein>
<evidence type="ECO:0000313" key="8">
    <source>
        <dbReference type="Proteomes" id="UP000233781"/>
    </source>
</evidence>
<feature type="transmembrane region" description="Helical" evidence="5">
    <location>
        <begin position="93"/>
        <end position="113"/>
    </location>
</feature>
<gene>
    <name evidence="7" type="ORF">ATL31_3249</name>
</gene>
<dbReference type="Pfam" id="PF07291">
    <property type="entry name" value="MauE"/>
    <property type="match status" value="1"/>
</dbReference>
<dbReference type="EMBL" id="PJNE01000001">
    <property type="protein sequence ID" value="PKW28383.1"/>
    <property type="molecule type" value="Genomic_DNA"/>
</dbReference>
<evidence type="ECO:0000256" key="1">
    <source>
        <dbReference type="ARBA" id="ARBA00004141"/>
    </source>
</evidence>